<dbReference type="PANTHER" id="PTHR32282">
    <property type="entry name" value="BINDING PROTEIN TRANSPEPTIDASE, PUTATIVE-RELATED"/>
    <property type="match status" value="1"/>
</dbReference>
<evidence type="ECO:0000256" key="20">
    <source>
        <dbReference type="ARBA" id="ARBA00023251"/>
    </source>
</evidence>
<accession>A0A059XS39</accession>
<comment type="pathway">
    <text evidence="2">Cell wall biogenesis; peptidoglycan biosynthesis.</text>
</comment>
<keyword evidence="9" id="KW-0121">Carboxypeptidase</keyword>
<keyword evidence="7" id="KW-1003">Cell membrane</keyword>
<dbReference type="GO" id="GO:0046677">
    <property type="term" value="P:response to antibiotic"/>
    <property type="evidence" value="ECO:0007669"/>
    <property type="project" value="UniProtKB-KW"/>
</dbReference>
<dbReference type="Gene3D" id="2.40.50.140">
    <property type="entry name" value="Nucleic acid-binding proteins"/>
    <property type="match status" value="1"/>
</dbReference>
<dbReference type="SUPFAM" id="SSF53955">
    <property type="entry name" value="Lysozyme-like"/>
    <property type="match status" value="1"/>
</dbReference>
<dbReference type="InterPro" id="IPR012340">
    <property type="entry name" value="NA-bd_OB-fold"/>
</dbReference>
<evidence type="ECO:0000256" key="21">
    <source>
        <dbReference type="ARBA" id="ARBA00023268"/>
    </source>
</evidence>
<evidence type="ECO:0000256" key="2">
    <source>
        <dbReference type="ARBA" id="ARBA00004752"/>
    </source>
</evidence>
<keyword evidence="8" id="KW-0997">Cell inner membrane</keyword>
<evidence type="ECO:0000256" key="8">
    <source>
        <dbReference type="ARBA" id="ARBA00022519"/>
    </source>
</evidence>
<dbReference type="RefSeq" id="WP_038504235.1">
    <property type="nucleotide sequence ID" value="NZ_CP007243.1"/>
</dbReference>
<organism evidence="30 31">
    <name type="scientific">Leptospirillum ferriphilum YSK</name>
    <dbReference type="NCBI Taxonomy" id="1441628"/>
    <lineage>
        <taxon>Bacteria</taxon>
        <taxon>Pseudomonadati</taxon>
        <taxon>Nitrospirota</taxon>
        <taxon>Nitrospiria</taxon>
        <taxon>Nitrospirales</taxon>
        <taxon>Nitrospiraceae</taxon>
        <taxon>Leptospirillum</taxon>
    </lineage>
</organism>
<evidence type="ECO:0000256" key="9">
    <source>
        <dbReference type="ARBA" id="ARBA00022645"/>
    </source>
</evidence>
<evidence type="ECO:0000256" key="11">
    <source>
        <dbReference type="ARBA" id="ARBA00022676"/>
    </source>
</evidence>
<dbReference type="InterPro" id="IPR001460">
    <property type="entry name" value="PCN-bd_Tpept"/>
</dbReference>
<keyword evidence="20" id="KW-0046">Antibiotic resistance</keyword>
<name>A0A059XS39_9BACT</name>
<dbReference type="GO" id="GO:0030288">
    <property type="term" value="C:outer membrane-bounded periplasmic space"/>
    <property type="evidence" value="ECO:0007669"/>
    <property type="project" value="TreeGrafter"/>
</dbReference>
<evidence type="ECO:0000256" key="14">
    <source>
        <dbReference type="ARBA" id="ARBA00022801"/>
    </source>
</evidence>
<dbReference type="FunFam" id="1.10.3810.10:FF:000003">
    <property type="entry name" value="Penicillin-binding protein 1a"/>
    <property type="match status" value="1"/>
</dbReference>
<dbReference type="NCBIfam" id="TIGR02074">
    <property type="entry name" value="PBP_1a_fam"/>
    <property type="match status" value="1"/>
</dbReference>
<keyword evidence="16" id="KW-0735">Signal-anchor</keyword>
<dbReference type="Pfam" id="PF00905">
    <property type="entry name" value="Transpeptidase"/>
    <property type="match status" value="1"/>
</dbReference>
<proteinExistence type="inferred from homology"/>
<evidence type="ECO:0000256" key="16">
    <source>
        <dbReference type="ARBA" id="ARBA00022968"/>
    </source>
</evidence>
<comment type="catalytic activity">
    <reaction evidence="25">
        <text>[GlcNAc-(1-&gt;4)-Mur2Ac(oyl-L-Ala-gamma-D-Glu-L-Lys-D-Ala-D-Ala)](n)-di-trans,octa-cis-undecaprenyl diphosphate + beta-D-GlcNAc-(1-&gt;4)-Mur2Ac(oyl-L-Ala-gamma-D-Glu-L-Lys-D-Ala-D-Ala)-di-trans,octa-cis-undecaprenyl diphosphate = [GlcNAc-(1-&gt;4)-Mur2Ac(oyl-L-Ala-gamma-D-Glu-L-Lys-D-Ala-D-Ala)](n+1)-di-trans,octa-cis-undecaprenyl diphosphate + di-trans,octa-cis-undecaprenyl diphosphate + H(+)</text>
        <dbReference type="Rhea" id="RHEA:23708"/>
        <dbReference type="Rhea" id="RHEA-COMP:9602"/>
        <dbReference type="Rhea" id="RHEA-COMP:9603"/>
        <dbReference type="ChEBI" id="CHEBI:15378"/>
        <dbReference type="ChEBI" id="CHEBI:58405"/>
        <dbReference type="ChEBI" id="CHEBI:60033"/>
        <dbReference type="ChEBI" id="CHEBI:78435"/>
        <dbReference type="EC" id="2.4.99.28"/>
    </reaction>
</comment>
<dbReference type="PANTHER" id="PTHR32282:SF27">
    <property type="entry name" value="PENICILLIN-BINDING PROTEIN 1A"/>
    <property type="match status" value="1"/>
</dbReference>
<reference evidence="31" key="1">
    <citation type="submission" date="2014-02" db="EMBL/GenBank/DDBJ databases">
        <title>Complete genome sequence and comparative genomic analysis of the nitrogen-fixing bacterium Leptospirillum ferriphilum YSK.</title>
        <authorList>
            <person name="Guo X."/>
            <person name="Yin H."/>
            <person name="Liang Y."/>
            <person name="Hu Q."/>
            <person name="Ma L."/>
            <person name="Xiao Y."/>
            <person name="Zhang X."/>
            <person name="Qiu G."/>
            <person name="Liu X."/>
        </authorList>
    </citation>
    <scope>NUCLEOTIDE SEQUENCE [LARGE SCALE GENOMIC DNA]</scope>
    <source>
        <strain evidence="31">YSK</strain>
    </source>
</reference>
<evidence type="ECO:0000256" key="23">
    <source>
        <dbReference type="ARBA" id="ARBA00034000"/>
    </source>
</evidence>
<feature type="domain" description="Penicillin-binding protein OB-like" evidence="29">
    <location>
        <begin position="320"/>
        <end position="442"/>
    </location>
</feature>
<evidence type="ECO:0000256" key="6">
    <source>
        <dbReference type="ARBA" id="ARBA00018638"/>
    </source>
</evidence>
<evidence type="ECO:0000256" key="13">
    <source>
        <dbReference type="ARBA" id="ARBA00022692"/>
    </source>
</evidence>
<dbReference type="GO" id="GO:0008658">
    <property type="term" value="F:penicillin binding"/>
    <property type="evidence" value="ECO:0007669"/>
    <property type="project" value="InterPro"/>
</dbReference>
<dbReference type="GO" id="GO:0009252">
    <property type="term" value="P:peptidoglycan biosynthetic process"/>
    <property type="evidence" value="ECO:0007669"/>
    <property type="project" value="UniProtKB-KW"/>
</dbReference>
<evidence type="ECO:0000259" key="27">
    <source>
        <dbReference type="Pfam" id="PF00905"/>
    </source>
</evidence>
<dbReference type="GO" id="GO:0009002">
    <property type="term" value="F:serine-type D-Ala-D-Ala carboxypeptidase activity"/>
    <property type="evidence" value="ECO:0007669"/>
    <property type="project" value="UniProtKB-EC"/>
</dbReference>
<evidence type="ECO:0000313" key="31">
    <source>
        <dbReference type="Proteomes" id="UP000027059"/>
    </source>
</evidence>
<dbReference type="SUPFAM" id="SSF56601">
    <property type="entry name" value="beta-lactamase/transpeptidase-like"/>
    <property type="match status" value="1"/>
</dbReference>
<dbReference type="GO" id="GO:0005886">
    <property type="term" value="C:plasma membrane"/>
    <property type="evidence" value="ECO:0007669"/>
    <property type="project" value="UniProtKB-SubCell"/>
</dbReference>
<comment type="subcellular location">
    <subcellularLocation>
        <location evidence="1">Cell inner membrane</location>
        <topology evidence="1">Single-pass type II membrane protein</topology>
    </subcellularLocation>
</comment>
<dbReference type="InterPro" id="IPR023346">
    <property type="entry name" value="Lysozyme-like_dom_sf"/>
</dbReference>
<evidence type="ECO:0000256" key="25">
    <source>
        <dbReference type="ARBA" id="ARBA00049902"/>
    </source>
</evidence>
<evidence type="ECO:0000256" key="17">
    <source>
        <dbReference type="ARBA" id="ARBA00022984"/>
    </source>
</evidence>
<sequence length="790" mass="88836">MKKSHTTLWIALLVLLLVLTGAGIWGYLFMKRVIRGVPSVAFLKTFVPVTTSVIYDRNGQVVGKFYREKREYIPLRKMPPLILHSVLAVEDSKFYQHGALAYGSIIRAAISDALAGYLREGASTITQQLARNIFLNHRKNLVRKLREAILSYRIEQVLTKDEILELYLNQIYFGEGAYGVQAAAKEYFGKDVRDLSLPEAALIAGLIRSPIEFSPYLHPQASKRRQLIVLKRMESVHFITHDELKKAYAQNLVLRRRTRASNPNAYFLEYVRQRLEKIMTGDQLYGGGLRIFTTLDARIQEIALHSLRKGLRTIDRRKGFRGPIRKLDVPALRKVERASRPLEEAEKNPAVLGRRVEAVVTRVQKDGFWFDWEGVPGFVPIERMLWAKKVLSGPNFDKDVKVLDPFFPSLILHPGDVVMVHLTGFHRVSLKWGWEGSLDQVPLIQGCVVAINPRTGGILAMVGGYSFRRSKFNRAYQAIRQPGSSFKMFDYGAALEHGYAPGTILKDEPLVFYDSVHKRVWRPKDYERNFLGPVPMRKALAESINLATIRMVRNIGVGPVIHLARRMGITTPLSHDLSLALGSSGVRPLELTSAYAVVANQGVRNPVHALTRVLNYQKTTVYEHVPAPQSVYDPAYSYLLTSMLESVIKDGTGRDALVLGRLLAGKTGTTNDFRDAWFIGYSPDIAVGVYVGMDDHRSMGRGEFGAHAALPVWIDIMRQALPLFPNTPFSIPDDVVDVRIDPKTGLRTPMNDPNFVVEVFKKGQLPPIEVSEQKVPDTDFYNIPAAGQGK</sequence>
<keyword evidence="12" id="KW-0808">Transferase</keyword>
<evidence type="ECO:0000256" key="10">
    <source>
        <dbReference type="ARBA" id="ARBA00022670"/>
    </source>
</evidence>
<keyword evidence="10" id="KW-0645">Protease</keyword>
<reference evidence="30 31" key="2">
    <citation type="journal article" date="2015" name="Biomed. Res. Int.">
        <title>Effects of Arsenite Resistance on the Growth and Functional Gene Expression of Leptospirillum ferriphilum and Acidithiobacillus thiooxidans in Pure Culture and Coculture.</title>
        <authorList>
            <person name="Jiang H."/>
            <person name="Liang Y."/>
            <person name="Yin H."/>
            <person name="Xiao Y."/>
            <person name="Guo X."/>
            <person name="Xu Y."/>
            <person name="Hu Q."/>
            <person name="Liu H."/>
            <person name="Liu X."/>
        </authorList>
    </citation>
    <scope>NUCLEOTIDE SEQUENCE [LARGE SCALE GENOMIC DNA]</scope>
    <source>
        <strain evidence="30 31">YSK</strain>
    </source>
</reference>
<dbReference type="Proteomes" id="UP000027059">
    <property type="component" value="Chromosome"/>
</dbReference>
<dbReference type="AlphaFoldDB" id="A0A059XS39"/>
<dbReference type="Gene3D" id="1.10.3810.10">
    <property type="entry name" value="Biosynthetic peptidoglycan transglycosylase-like"/>
    <property type="match status" value="1"/>
</dbReference>
<evidence type="ECO:0000256" key="1">
    <source>
        <dbReference type="ARBA" id="ARBA00004249"/>
    </source>
</evidence>
<dbReference type="OrthoDB" id="9766909at2"/>
<keyword evidence="21" id="KW-0511">Multifunctional enzyme</keyword>
<comment type="catalytic activity">
    <reaction evidence="23">
        <text>Preferential cleavage: (Ac)2-L-Lys-D-Ala-|-D-Ala. Also transpeptidation of peptidyl-alanyl moieties that are N-acyl substituents of D-alanine.</text>
        <dbReference type="EC" id="3.4.16.4"/>
    </reaction>
</comment>
<comment type="pathway">
    <text evidence="26">Glycan biosynthesis.</text>
</comment>
<dbReference type="Gene3D" id="3.40.710.10">
    <property type="entry name" value="DD-peptidase/beta-lactamase superfamily"/>
    <property type="match status" value="2"/>
</dbReference>
<evidence type="ECO:0000256" key="19">
    <source>
        <dbReference type="ARBA" id="ARBA00023136"/>
    </source>
</evidence>
<evidence type="ECO:0000256" key="7">
    <source>
        <dbReference type="ARBA" id="ARBA00022475"/>
    </source>
</evidence>
<protein>
    <recommendedName>
        <fullName evidence="6">Penicillin-binding protein 1A</fullName>
        <ecNumber evidence="24">2.4.99.28</ecNumber>
        <ecNumber evidence="5">3.4.16.4</ecNumber>
    </recommendedName>
</protein>
<keyword evidence="14" id="KW-0378">Hydrolase</keyword>
<keyword evidence="31" id="KW-1185">Reference proteome</keyword>
<evidence type="ECO:0000256" key="15">
    <source>
        <dbReference type="ARBA" id="ARBA00022960"/>
    </source>
</evidence>
<dbReference type="Pfam" id="PF17092">
    <property type="entry name" value="PCB_OB"/>
    <property type="match status" value="1"/>
</dbReference>
<evidence type="ECO:0000259" key="29">
    <source>
        <dbReference type="Pfam" id="PF17092"/>
    </source>
</evidence>
<dbReference type="InterPro" id="IPR012338">
    <property type="entry name" value="Beta-lactam/transpept-like"/>
</dbReference>
<dbReference type="Pfam" id="PF00912">
    <property type="entry name" value="Transgly"/>
    <property type="match status" value="1"/>
</dbReference>
<keyword evidence="13" id="KW-0812">Transmembrane</keyword>
<evidence type="ECO:0000256" key="18">
    <source>
        <dbReference type="ARBA" id="ARBA00022989"/>
    </source>
</evidence>
<evidence type="ECO:0000256" key="4">
    <source>
        <dbReference type="ARBA" id="ARBA00007739"/>
    </source>
</evidence>
<dbReference type="EC" id="3.4.16.4" evidence="5"/>
<keyword evidence="18" id="KW-1133">Transmembrane helix</keyword>
<dbReference type="KEGG" id="lfp:Y981_00440"/>
<dbReference type="InterPro" id="IPR001264">
    <property type="entry name" value="Glyco_trans_51"/>
</dbReference>
<evidence type="ECO:0000256" key="12">
    <source>
        <dbReference type="ARBA" id="ARBA00022679"/>
    </source>
</evidence>
<dbReference type="HOGENOM" id="CLU_006354_2_4_0"/>
<dbReference type="EMBL" id="CP007243">
    <property type="protein sequence ID" value="AIA29840.1"/>
    <property type="molecule type" value="Genomic_DNA"/>
</dbReference>
<keyword evidence="15" id="KW-0133">Cell shape</keyword>
<keyword evidence="22" id="KW-0961">Cell wall biogenesis/degradation</keyword>
<keyword evidence="17" id="KW-0573">Peptidoglycan synthesis</keyword>
<keyword evidence="11" id="KW-0328">Glycosyltransferase</keyword>
<dbReference type="EC" id="2.4.99.28" evidence="24"/>
<evidence type="ECO:0000256" key="22">
    <source>
        <dbReference type="ARBA" id="ARBA00023316"/>
    </source>
</evidence>
<evidence type="ECO:0000256" key="24">
    <source>
        <dbReference type="ARBA" id="ARBA00044770"/>
    </source>
</evidence>
<comment type="similarity">
    <text evidence="4">In the N-terminal section; belongs to the glycosyltransferase 51 family.</text>
</comment>
<dbReference type="GO" id="GO:0008955">
    <property type="term" value="F:peptidoglycan glycosyltransferase activity"/>
    <property type="evidence" value="ECO:0007669"/>
    <property type="project" value="UniProtKB-EC"/>
</dbReference>
<dbReference type="InterPro" id="IPR036950">
    <property type="entry name" value="PBP_transglycosylase"/>
</dbReference>
<evidence type="ECO:0000256" key="3">
    <source>
        <dbReference type="ARBA" id="ARBA00007090"/>
    </source>
</evidence>
<dbReference type="GO" id="GO:0006508">
    <property type="term" value="P:proteolysis"/>
    <property type="evidence" value="ECO:0007669"/>
    <property type="project" value="UniProtKB-KW"/>
</dbReference>
<feature type="domain" description="Glycosyl transferase family 51" evidence="28">
    <location>
        <begin position="59"/>
        <end position="234"/>
    </location>
</feature>
<evidence type="ECO:0000256" key="5">
    <source>
        <dbReference type="ARBA" id="ARBA00012448"/>
    </source>
</evidence>
<feature type="domain" description="Penicillin-binding protein transpeptidase" evidence="27">
    <location>
        <begin position="446"/>
        <end position="697"/>
    </location>
</feature>
<evidence type="ECO:0000256" key="26">
    <source>
        <dbReference type="ARBA" id="ARBA00060592"/>
    </source>
</evidence>
<dbReference type="GO" id="GO:0071555">
    <property type="term" value="P:cell wall organization"/>
    <property type="evidence" value="ECO:0007669"/>
    <property type="project" value="UniProtKB-KW"/>
</dbReference>
<comment type="similarity">
    <text evidence="3">In the C-terminal section; belongs to the transpeptidase family.</text>
</comment>
<dbReference type="InterPro" id="IPR031376">
    <property type="entry name" value="PCB_OB"/>
</dbReference>
<gene>
    <name evidence="30" type="ORF">Y981_00440</name>
</gene>
<keyword evidence="19" id="KW-0472">Membrane</keyword>
<dbReference type="InterPro" id="IPR050396">
    <property type="entry name" value="Glycosyltr_51/Transpeptidase"/>
</dbReference>
<evidence type="ECO:0000313" key="30">
    <source>
        <dbReference type="EMBL" id="AIA29840.1"/>
    </source>
</evidence>
<dbReference type="GO" id="GO:0008360">
    <property type="term" value="P:regulation of cell shape"/>
    <property type="evidence" value="ECO:0007669"/>
    <property type="project" value="UniProtKB-KW"/>
</dbReference>
<evidence type="ECO:0000259" key="28">
    <source>
        <dbReference type="Pfam" id="PF00912"/>
    </source>
</evidence>